<sequence length="226" mass="24920">MAQRPPIFSKVLSGLARLKIANLTALCVTGYCYIDSQIRELESLRAEEHANGASLRDLIAPVKSLPAGRNFSLSILDASRSGIPDPKMDIFALSQVCHHWRQVSHGTPAFWTTCLIRVKPTPSEVHVAGVKAWLERSSDLPLNISFTSDALQRADLPTWAQAVMPSINRRIKTLELKLRSFALLGPLFTFLLESLETLDVLSMTFTAPEFVTPQIDVAAVHASRTS</sequence>
<evidence type="ECO:0000313" key="2">
    <source>
        <dbReference type="Proteomes" id="UP001215280"/>
    </source>
</evidence>
<comment type="caution">
    <text evidence="1">The sequence shown here is derived from an EMBL/GenBank/DDBJ whole genome shotgun (WGS) entry which is preliminary data.</text>
</comment>
<name>A0AAD7MFP2_9AGAR</name>
<dbReference type="AlphaFoldDB" id="A0AAD7MFP2"/>
<proteinExistence type="predicted"/>
<dbReference type="Proteomes" id="UP001215280">
    <property type="component" value="Unassembled WGS sequence"/>
</dbReference>
<protein>
    <recommendedName>
        <fullName evidence="3">F-box domain-containing protein</fullName>
    </recommendedName>
</protein>
<reference evidence="1" key="1">
    <citation type="submission" date="2023-03" db="EMBL/GenBank/DDBJ databases">
        <title>Massive genome expansion in bonnet fungi (Mycena s.s.) driven by repeated elements and novel gene families across ecological guilds.</title>
        <authorList>
            <consortium name="Lawrence Berkeley National Laboratory"/>
            <person name="Harder C.B."/>
            <person name="Miyauchi S."/>
            <person name="Viragh M."/>
            <person name="Kuo A."/>
            <person name="Thoen E."/>
            <person name="Andreopoulos B."/>
            <person name="Lu D."/>
            <person name="Skrede I."/>
            <person name="Drula E."/>
            <person name="Henrissat B."/>
            <person name="Morin E."/>
            <person name="Kohler A."/>
            <person name="Barry K."/>
            <person name="LaButti K."/>
            <person name="Morin E."/>
            <person name="Salamov A."/>
            <person name="Lipzen A."/>
            <person name="Mereny Z."/>
            <person name="Hegedus B."/>
            <person name="Baldrian P."/>
            <person name="Stursova M."/>
            <person name="Weitz H."/>
            <person name="Taylor A."/>
            <person name="Grigoriev I.V."/>
            <person name="Nagy L.G."/>
            <person name="Martin F."/>
            <person name="Kauserud H."/>
        </authorList>
    </citation>
    <scope>NUCLEOTIDE SEQUENCE</scope>
    <source>
        <strain evidence="1">CBHHK188m</strain>
    </source>
</reference>
<dbReference type="EMBL" id="JARJLG010000346">
    <property type="protein sequence ID" value="KAJ7715574.1"/>
    <property type="molecule type" value="Genomic_DNA"/>
</dbReference>
<evidence type="ECO:0000313" key="1">
    <source>
        <dbReference type="EMBL" id="KAJ7715574.1"/>
    </source>
</evidence>
<gene>
    <name evidence="1" type="ORF">DFH07DRAFT_974139</name>
</gene>
<organism evidence="1 2">
    <name type="scientific">Mycena maculata</name>
    <dbReference type="NCBI Taxonomy" id="230809"/>
    <lineage>
        <taxon>Eukaryota</taxon>
        <taxon>Fungi</taxon>
        <taxon>Dikarya</taxon>
        <taxon>Basidiomycota</taxon>
        <taxon>Agaricomycotina</taxon>
        <taxon>Agaricomycetes</taxon>
        <taxon>Agaricomycetidae</taxon>
        <taxon>Agaricales</taxon>
        <taxon>Marasmiineae</taxon>
        <taxon>Mycenaceae</taxon>
        <taxon>Mycena</taxon>
    </lineage>
</organism>
<accession>A0AAD7MFP2</accession>
<dbReference type="InterPro" id="IPR036047">
    <property type="entry name" value="F-box-like_dom_sf"/>
</dbReference>
<dbReference type="SUPFAM" id="SSF81383">
    <property type="entry name" value="F-box domain"/>
    <property type="match status" value="1"/>
</dbReference>
<keyword evidence="2" id="KW-1185">Reference proteome</keyword>
<evidence type="ECO:0008006" key="3">
    <source>
        <dbReference type="Google" id="ProtNLM"/>
    </source>
</evidence>